<evidence type="ECO:0000313" key="2">
    <source>
        <dbReference type="EMBL" id="QJH99386.1"/>
    </source>
</evidence>
<gene>
    <name evidence="1" type="ORF">TM448A02524_0002</name>
    <name evidence="2" type="ORF">TM448B01577_0005</name>
</gene>
<accession>A0A6H1ZXN2</accession>
<dbReference type="AlphaFoldDB" id="A0A6H1ZXN2"/>
<name>A0A6H1ZXN2_9ZZZZ</name>
<proteinExistence type="predicted"/>
<organism evidence="1">
    <name type="scientific">viral metagenome</name>
    <dbReference type="NCBI Taxonomy" id="1070528"/>
    <lineage>
        <taxon>unclassified sequences</taxon>
        <taxon>metagenomes</taxon>
        <taxon>organismal metagenomes</taxon>
    </lineage>
</organism>
<sequence length="83" mass="9198">MKPNECMDIVLANLTEHNPGRIYTREILADAPRLAEENERLKAVNAELVEACKLAKSLLEGLNRTNGNVYQDICEALSRTGGE</sequence>
<reference evidence="1" key="1">
    <citation type="submission" date="2020-03" db="EMBL/GenBank/DDBJ databases">
        <title>The deep terrestrial virosphere.</title>
        <authorList>
            <person name="Holmfeldt K."/>
            <person name="Nilsson E."/>
            <person name="Simone D."/>
            <person name="Lopez-Fernandez M."/>
            <person name="Wu X."/>
            <person name="de Brujin I."/>
            <person name="Lundin D."/>
            <person name="Andersson A."/>
            <person name="Bertilsson S."/>
            <person name="Dopson M."/>
        </authorList>
    </citation>
    <scope>NUCLEOTIDE SEQUENCE</scope>
    <source>
        <strain evidence="1">TM448A02524</strain>
        <strain evidence="2">TM448B01577</strain>
    </source>
</reference>
<dbReference type="EMBL" id="MT144320">
    <property type="protein sequence ID" value="QJA52181.1"/>
    <property type="molecule type" value="Genomic_DNA"/>
</dbReference>
<dbReference type="EMBL" id="MT144786">
    <property type="protein sequence ID" value="QJH99386.1"/>
    <property type="molecule type" value="Genomic_DNA"/>
</dbReference>
<evidence type="ECO:0000313" key="1">
    <source>
        <dbReference type="EMBL" id="QJA52181.1"/>
    </source>
</evidence>
<protein>
    <submittedName>
        <fullName evidence="1">Uncharacterized protein</fullName>
    </submittedName>
</protein>